<organism evidence="1 2">
    <name type="scientific">Acanthoscelides obtectus</name>
    <name type="common">Bean weevil</name>
    <name type="synonym">Bruchus obtectus</name>
    <dbReference type="NCBI Taxonomy" id="200917"/>
    <lineage>
        <taxon>Eukaryota</taxon>
        <taxon>Metazoa</taxon>
        <taxon>Ecdysozoa</taxon>
        <taxon>Arthropoda</taxon>
        <taxon>Hexapoda</taxon>
        <taxon>Insecta</taxon>
        <taxon>Pterygota</taxon>
        <taxon>Neoptera</taxon>
        <taxon>Endopterygota</taxon>
        <taxon>Coleoptera</taxon>
        <taxon>Polyphaga</taxon>
        <taxon>Cucujiformia</taxon>
        <taxon>Chrysomeloidea</taxon>
        <taxon>Chrysomelidae</taxon>
        <taxon>Bruchinae</taxon>
        <taxon>Bruchini</taxon>
        <taxon>Acanthoscelides</taxon>
    </lineage>
</organism>
<sequence>MPDLSSTGTTEEVIWLVWMELDLGNGSFMGVQYIYRDSNPSSSEDSDDNEIQTCELTRSANESMHELDANVSDVQIENQEQDIYRTTRVFAPKAAKKSSKLVDTVNTSTSAKEAFEMMKSVYQKTQTTETRDKYSILGELVGHTIHSWQNSIDISLFEPHMSASYKNDYTYNYLPSPQTDWNQLFDSKTTTITKSPLSRDEVTTGRAILSFMVTIITNYTTLFNKNS</sequence>
<evidence type="ECO:0000313" key="2">
    <source>
        <dbReference type="Proteomes" id="UP001152888"/>
    </source>
</evidence>
<dbReference type="Proteomes" id="UP001152888">
    <property type="component" value="Unassembled WGS sequence"/>
</dbReference>
<protein>
    <submittedName>
        <fullName evidence="1">Uncharacterized protein</fullName>
    </submittedName>
</protein>
<dbReference type="EMBL" id="CAKOFQ010006841">
    <property type="protein sequence ID" value="CAH1975869.1"/>
    <property type="molecule type" value="Genomic_DNA"/>
</dbReference>
<dbReference type="AlphaFoldDB" id="A0A9P0PAU7"/>
<name>A0A9P0PAU7_ACAOB</name>
<reference evidence="1" key="1">
    <citation type="submission" date="2022-03" db="EMBL/GenBank/DDBJ databases">
        <authorList>
            <person name="Sayadi A."/>
        </authorList>
    </citation>
    <scope>NUCLEOTIDE SEQUENCE</scope>
</reference>
<proteinExistence type="predicted"/>
<accession>A0A9P0PAU7</accession>
<gene>
    <name evidence="1" type="ORF">ACAOBT_LOCUS11826</name>
</gene>
<comment type="caution">
    <text evidence="1">The sequence shown here is derived from an EMBL/GenBank/DDBJ whole genome shotgun (WGS) entry which is preliminary data.</text>
</comment>
<evidence type="ECO:0000313" key="1">
    <source>
        <dbReference type="EMBL" id="CAH1975869.1"/>
    </source>
</evidence>
<keyword evidence="2" id="KW-1185">Reference proteome</keyword>